<dbReference type="PANTHER" id="PTHR33797">
    <property type="entry name" value="ORGANIC HYDROPEROXIDE RESISTANCE PROTEIN-LIKE"/>
    <property type="match status" value="1"/>
</dbReference>
<dbReference type="Pfam" id="PF02566">
    <property type="entry name" value="OsmC"/>
    <property type="match status" value="1"/>
</dbReference>
<dbReference type="InterPro" id="IPR015946">
    <property type="entry name" value="KH_dom-like_a/b"/>
</dbReference>
<sequence length="150" mass="15560">MARVLYTAEANVKGGRVSGHGRTNDGALDVQLRVPKEMGGEGGGTNPEQLFAVGYAACFEGALGVVGRRERVEAGDASIDSRVSLLPTADRGFQLAVELHVTLPEIQDPEQAARIVAAAYQVCPYSNATRGNVDLTLTANGHDVGTPGAG</sequence>
<dbReference type="Gene3D" id="3.30.300.20">
    <property type="match status" value="1"/>
</dbReference>
<dbReference type="EMBL" id="JBHSFE010000022">
    <property type="protein sequence ID" value="MFC4611412.1"/>
    <property type="molecule type" value="Genomic_DNA"/>
</dbReference>
<reference evidence="3" key="1">
    <citation type="journal article" date="2019" name="Int. J. Syst. Evol. Microbiol.">
        <title>The Global Catalogue of Microorganisms (GCM) 10K type strain sequencing project: providing services to taxonomists for standard genome sequencing and annotation.</title>
        <authorList>
            <consortium name="The Broad Institute Genomics Platform"/>
            <consortium name="The Broad Institute Genome Sequencing Center for Infectious Disease"/>
            <person name="Wu L."/>
            <person name="Ma J."/>
        </authorList>
    </citation>
    <scope>NUCLEOTIDE SEQUENCE [LARGE SCALE GENOMIC DNA]</scope>
    <source>
        <strain evidence="3">CGMCC 4.7139</strain>
    </source>
</reference>
<protein>
    <submittedName>
        <fullName evidence="2">Organic hydroperoxide resistance protein</fullName>
    </submittedName>
</protein>
<keyword evidence="3" id="KW-1185">Reference proteome</keyword>
<evidence type="ECO:0000313" key="3">
    <source>
        <dbReference type="Proteomes" id="UP001595993"/>
    </source>
</evidence>
<comment type="caution">
    <text evidence="2">The sequence shown here is derived from an EMBL/GenBank/DDBJ whole genome shotgun (WGS) entry which is preliminary data.</text>
</comment>
<dbReference type="PANTHER" id="PTHR33797:SF2">
    <property type="entry name" value="ORGANIC HYDROPEROXIDE RESISTANCE PROTEIN-LIKE"/>
    <property type="match status" value="1"/>
</dbReference>
<dbReference type="Proteomes" id="UP001595993">
    <property type="component" value="Unassembled WGS sequence"/>
</dbReference>
<dbReference type="InterPro" id="IPR003718">
    <property type="entry name" value="OsmC/Ohr_fam"/>
</dbReference>
<proteinExistence type="inferred from homology"/>
<dbReference type="SUPFAM" id="SSF82784">
    <property type="entry name" value="OsmC-like"/>
    <property type="match status" value="1"/>
</dbReference>
<dbReference type="InterPro" id="IPR036102">
    <property type="entry name" value="OsmC/Ohrsf"/>
</dbReference>
<name>A0ABV9GBD6_9ACTN</name>
<evidence type="ECO:0000256" key="1">
    <source>
        <dbReference type="ARBA" id="ARBA00007378"/>
    </source>
</evidence>
<dbReference type="Gene3D" id="2.20.25.10">
    <property type="match status" value="1"/>
</dbReference>
<evidence type="ECO:0000313" key="2">
    <source>
        <dbReference type="EMBL" id="MFC4611412.1"/>
    </source>
</evidence>
<gene>
    <name evidence="2" type="ORF">ACFO9E_27000</name>
</gene>
<dbReference type="RefSeq" id="WP_215096157.1">
    <property type="nucleotide sequence ID" value="NZ_JBHSFE010000022.1"/>
</dbReference>
<dbReference type="NCBIfam" id="TIGR03561">
    <property type="entry name" value="organ_hyd_perox"/>
    <property type="match status" value="1"/>
</dbReference>
<organism evidence="2 3">
    <name type="scientific">Streptomyces maoxianensis</name>
    <dbReference type="NCBI Taxonomy" id="1459942"/>
    <lineage>
        <taxon>Bacteria</taxon>
        <taxon>Bacillati</taxon>
        <taxon>Actinomycetota</taxon>
        <taxon>Actinomycetes</taxon>
        <taxon>Kitasatosporales</taxon>
        <taxon>Streptomycetaceae</taxon>
        <taxon>Streptomyces</taxon>
    </lineage>
</organism>
<dbReference type="InterPro" id="IPR019953">
    <property type="entry name" value="OHR"/>
</dbReference>
<accession>A0ABV9GBD6</accession>
<comment type="similarity">
    <text evidence="1">Belongs to the OsmC/Ohr family.</text>
</comment>